<dbReference type="InterPro" id="IPR004089">
    <property type="entry name" value="MCPsignal_dom"/>
</dbReference>
<dbReference type="AlphaFoldDB" id="A0A174F6N6"/>
<dbReference type="Gene3D" id="6.10.340.10">
    <property type="match status" value="1"/>
</dbReference>
<comment type="similarity">
    <text evidence="7">Belongs to the methyl-accepting chemotaxis (MCP) protein family.</text>
</comment>
<feature type="domain" description="HAMP" evidence="11">
    <location>
        <begin position="236"/>
        <end position="288"/>
    </location>
</feature>
<protein>
    <submittedName>
        <fullName evidence="12">Methyl-accepting chemotaxis protein</fullName>
    </submittedName>
</protein>
<dbReference type="InterPro" id="IPR033480">
    <property type="entry name" value="sCache_2"/>
</dbReference>
<dbReference type="GO" id="GO:0005886">
    <property type="term" value="C:plasma membrane"/>
    <property type="evidence" value="ECO:0007669"/>
    <property type="project" value="UniProtKB-SubCell"/>
</dbReference>
<evidence type="ECO:0000256" key="6">
    <source>
        <dbReference type="ARBA" id="ARBA00023224"/>
    </source>
</evidence>
<sequence length="593" mass="64764">MNRRSVKHTLTMTCLMLVLLASLLLGATSIFSIRNTTNMALTEYESAMDSGYNTEIKSEVQTVIAVLQAEYDKSQAGELTEEEAKAEAKEIVRAMRYRDDGSGYFWIDDTDYNLVMHPILAEQEGNNRYDLEDQNGVMIIQEIMKVCNSADGGGFNEFYFTKADGVTVAPKVAYSELFAPWGWAVSTGNYVDDMQVEMTGVEGRINQKFEVLCIVIVIMMAVMLVMAFVWARIYAAKLCKPLVEIQGLASRLSDGDLTTTVNVREKNELGDTAEALNAAQKQIVSLIGSISTASTDLRNALQSFTGNFSSMQESIGNVAVAVNEIAENSTTQAGSTTEASNGIMTIAEGIEKISSEMEELVGNANQMQEYSNKSLAKLRELIDTNNKTEADIESMYTQTESTNASVNKISKAATLISEIADQTNLLSLNASIEAARAGEAGRGFAVVAEEIGSLATQSADTAHEINDIIGELTENSEKSMGIMVQMNDASKQQVEALNHTSEMFLDMQKALEACTNSIRVVTDMIRTANEEREKVTQSIEVLTHLATDNAASTEETSSMTTELEGTVERSSGMIEKLEGDMKVLADSMEHFRL</sequence>
<reference evidence="12 13" key="1">
    <citation type="submission" date="2018-08" db="EMBL/GenBank/DDBJ databases">
        <title>A genome reference for cultivated species of the human gut microbiota.</title>
        <authorList>
            <person name="Zou Y."/>
            <person name="Xue W."/>
            <person name="Luo G."/>
        </authorList>
    </citation>
    <scope>NUCLEOTIDE SEQUENCE [LARGE SCALE GENOMIC DNA]</scope>
    <source>
        <strain evidence="12 13">AF22-12AC</strain>
    </source>
</reference>
<evidence type="ECO:0000256" key="3">
    <source>
        <dbReference type="ARBA" id="ARBA00022692"/>
    </source>
</evidence>
<dbReference type="PANTHER" id="PTHR32089:SF112">
    <property type="entry name" value="LYSOZYME-LIKE PROTEIN-RELATED"/>
    <property type="match status" value="1"/>
</dbReference>
<accession>A0A174F6N6</accession>
<gene>
    <name evidence="12" type="ORF">DWX93_11765</name>
</gene>
<evidence type="ECO:0000256" key="8">
    <source>
        <dbReference type="PROSITE-ProRule" id="PRU00284"/>
    </source>
</evidence>
<name>A0A174F6N6_9FIRM</name>
<comment type="caution">
    <text evidence="12">The sequence shown here is derived from an EMBL/GenBank/DDBJ whole genome shotgun (WGS) entry which is preliminary data.</text>
</comment>
<dbReference type="Pfam" id="PF00672">
    <property type="entry name" value="HAMP"/>
    <property type="match status" value="1"/>
</dbReference>
<evidence type="ECO:0000256" key="2">
    <source>
        <dbReference type="ARBA" id="ARBA00022475"/>
    </source>
</evidence>
<evidence type="ECO:0000313" key="13">
    <source>
        <dbReference type="Proteomes" id="UP000266172"/>
    </source>
</evidence>
<dbReference type="Proteomes" id="UP000266172">
    <property type="component" value="Unassembled WGS sequence"/>
</dbReference>
<dbReference type="Gene3D" id="1.10.287.950">
    <property type="entry name" value="Methyl-accepting chemotaxis protein"/>
    <property type="match status" value="1"/>
</dbReference>
<dbReference type="GO" id="GO:0007165">
    <property type="term" value="P:signal transduction"/>
    <property type="evidence" value="ECO:0007669"/>
    <property type="project" value="UniProtKB-KW"/>
</dbReference>
<feature type="domain" description="Methyl-accepting transducer" evidence="10">
    <location>
        <begin position="307"/>
        <end position="564"/>
    </location>
</feature>
<keyword evidence="3 9" id="KW-0812">Transmembrane</keyword>
<dbReference type="Pfam" id="PF17200">
    <property type="entry name" value="sCache_2"/>
    <property type="match status" value="1"/>
</dbReference>
<dbReference type="PROSITE" id="PS50111">
    <property type="entry name" value="CHEMOTAXIS_TRANSDUC_2"/>
    <property type="match status" value="1"/>
</dbReference>
<evidence type="ECO:0000259" key="11">
    <source>
        <dbReference type="PROSITE" id="PS50885"/>
    </source>
</evidence>
<evidence type="ECO:0000313" key="12">
    <source>
        <dbReference type="EMBL" id="RGS38896.1"/>
    </source>
</evidence>
<dbReference type="SUPFAM" id="SSF58104">
    <property type="entry name" value="Methyl-accepting chemotaxis protein (MCP) signaling domain"/>
    <property type="match status" value="1"/>
</dbReference>
<dbReference type="Pfam" id="PF00015">
    <property type="entry name" value="MCPsignal"/>
    <property type="match status" value="1"/>
</dbReference>
<evidence type="ECO:0000256" key="9">
    <source>
        <dbReference type="SAM" id="Phobius"/>
    </source>
</evidence>
<evidence type="ECO:0000256" key="1">
    <source>
        <dbReference type="ARBA" id="ARBA00004651"/>
    </source>
</evidence>
<dbReference type="SMART" id="SM01049">
    <property type="entry name" value="Cache_2"/>
    <property type="match status" value="1"/>
</dbReference>
<keyword evidence="2" id="KW-1003">Cell membrane</keyword>
<dbReference type="PROSITE" id="PS50885">
    <property type="entry name" value="HAMP"/>
    <property type="match status" value="1"/>
</dbReference>
<dbReference type="SMART" id="SM00304">
    <property type="entry name" value="HAMP"/>
    <property type="match status" value="1"/>
</dbReference>
<evidence type="ECO:0000256" key="4">
    <source>
        <dbReference type="ARBA" id="ARBA00022989"/>
    </source>
</evidence>
<keyword evidence="4 9" id="KW-1133">Transmembrane helix</keyword>
<evidence type="ECO:0000259" key="10">
    <source>
        <dbReference type="PROSITE" id="PS50111"/>
    </source>
</evidence>
<dbReference type="CDD" id="cd06225">
    <property type="entry name" value="HAMP"/>
    <property type="match status" value="1"/>
</dbReference>
<dbReference type="InterPro" id="IPR003660">
    <property type="entry name" value="HAMP_dom"/>
</dbReference>
<evidence type="ECO:0000256" key="7">
    <source>
        <dbReference type="ARBA" id="ARBA00029447"/>
    </source>
</evidence>
<comment type="subcellular location">
    <subcellularLocation>
        <location evidence="1">Cell membrane</location>
        <topology evidence="1">Multi-pass membrane protein</topology>
    </subcellularLocation>
</comment>
<dbReference type="PANTHER" id="PTHR32089">
    <property type="entry name" value="METHYL-ACCEPTING CHEMOTAXIS PROTEIN MCPB"/>
    <property type="match status" value="1"/>
</dbReference>
<dbReference type="Gene3D" id="3.30.450.20">
    <property type="entry name" value="PAS domain"/>
    <property type="match status" value="1"/>
</dbReference>
<organism evidence="12 13">
    <name type="scientific">Roseburia hominis</name>
    <dbReference type="NCBI Taxonomy" id="301301"/>
    <lineage>
        <taxon>Bacteria</taxon>
        <taxon>Bacillati</taxon>
        <taxon>Bacillota</taxon>
        <taxon>Clostridia</taxon>
        <taxon>Lachnospirales</taxon>
        <taxon>Lachnospiraceae</taxon>
        <taxon>Roseburia</taxon>
    </lineage>
</organism>
<dbReference type="SMART" id="SM00283">
    <property type="entry name" value="MA"/>
    <property type="match status" value="1"/>
</dbReference>
<feature type="transmembrane region" description="Helical" evidence="9">
    <location>
        <begin position="209"/>
        <end position="231"/>
    </location>
</feature>
<dbReference type="EMBL" id="QRVL01000010">
    <property type="protein sequence ID" value="RGS38896.1"/>
    <property type="molecule type" value="Genomic_DNA"/>
</dbReference>
<keyword evidence="5 9" id="KW-0472">Membrane</keyword>
<keyword evidence="6 8" id="KW-0807">Transducer</keyword>
<proteinExistence type="inferred from homology"/>
<dbReference type="RefSeq" id="WP_055231365.1">
    <property type="nucleotide sequence ID" value="NZ_JAGZKG010000061.1"/>
</dbReference>
<evidence type="ECO:0000256" key="5">
    <source>
        <dbReference type="ARBA" id="ARBA00023136"/>
    </source>
</evidence>